<dbReference type="VEuPathDB" id="VectorBase:HLOH_048794"/>
<keyword evidence="2 8" id="KW-0812">Transmembrane</keyword>
<feature type="transmembrane region" description="Helical" evidence="8">
    <location>
        <begin position="106"/>
        <end position="130"/>
    </location>
</feature>
<name>A0A9J6FNV7_HAELO</name>
<accession>A0A9J6FNV7</accession>
<evidence type="ECO:0000256" key="2">
    <source>
        <dbReference type="ARBA" id="ARBA00022692"/>
    </source>
</evidence>
<comment type="function">
    <text evidence="8">Probable subunit of the gamma-secretase complex, an endoprotease complex that catalyzes the intramembrane cleavage of integral membrane proteins such as Notch receptors.</text>
</comment>
<comment type="subcellular location">
    <subcellularLocation>
        <location evidence="8">Endoplasmic reticulum membrane</location>
        <topology evidence="8">Multi-pass membrane protein</topology>
    </subcellularLocation>
    <subcellularLocation>
        <location evidence="8">Golgi apparatus membrane</location>
        <topology evidence="8">Multi-pass membrane protein</topology>
    </subcellularLocation>
</comment>
<keyword evidence="3 8" id="KW-0256">Endoplasmic reticulum</keyword>
<organism evidence="10 11">
    <name type="scientific">Haemaphysalis longicornis</name>
    <name type="common">Bush tick</name>
    <dbReference type="NCBI Taxonomy" id="44386"/>
    <lineage>
        <taxon>Eukaryota</taxon>
        <taxon>Metazoa</taxon>
        <taxon>Ecdysozoa</taxon>
        <taxon>Arthropoda</taxon>
        <taxon>Chelicerata</taxon>
        <taxon>Arachnida</taxon>
        <taxon>Acari</taxon>
        <taxon>Parasitiformes</taxon>
        <taxon>Ixodida</taxon>
        <taxon>Ixodoidea</taxon>
        <taxon>Ixodidae</taxon>
        <taxon>Haemaphysalinae</taxon>
        <taxon>Haemaphysalis</taxon>
    </lineage>
</organism>
<dbReference type="GO" id="GO:0070765">
    <property type="term" value="C:gamma-secretase complex"/>
    <property type="evidence" value="ECO:0007669"/>
    <property type="project" value="TreeGrafter"/>
</dbReference>
<dbReference type="EC" id="3.4.23.-" evidence="8"/>
<evidence type="ECO:0000256" key="7">
    <source>
        <dbReference type="ARBA" id="ARBA00023136"/>
    </source>
</evidence>
<dbReference type="GO" id="GO:0055074">
    <property type="term" value="P:calcium ion homeostasis"/>
    <property type="evidence" value="ECO:0007669"/>
    <property type="project" value="TreeGrafter"/>
</dbReference>
<keyword evidence="4 8" id="KW-0914">Notch signaling pathway</keyword>
<sequence>MAQERPRVPADVVWGVLDDALVHVVRILAAVSCCMLLVVITVRINPQFLDSQGATLPYTPLPDTEEQTTVARASNAAGNALILIGVVIFMTTLMVSLYYYHFYKVIAVWITCACVLILLMTSNTYISLIFKTYNVPADYFSVGFFVYNFTALGLVVILSQGPLILQQLYLVIESAFMALMLITYLPPYTIWVVLVVVPIWDLVAVLAVHGPLRILVETAKERKEALQPGLVFATIVVGTFPAMASRHHGSSAAGRPSGDRGRSSESQPVGRLSPNVTPEGQDTSNRRTTNVKPTHRSNSHRRPLHATDTAPKPHDDTIRPGPRVFSPPKRAAKVPTETDLPVGPPKRDDADSDSSSDGGQERQGIKMGLGDFVFYSVLVGKVATFGDWAIVAACFVGILVGICVTLALLAVTQSALPALPVSLAFGLLFAGLQQSVQNFLNEVSLKHAFI</sequence>
<evidence type="ECO:0000313" key="11">
    <source>
        <dbReference type="Proteomes" id="UP000821853"/>
    </source>
</evidence>
<comment type="similarity">
    <text evidence="1 8">Belongs to the peptidase A22A family.</text>
</comment>
<dbReference type="GO" id="GO:0042500">
    <property type="term" value="F:aspartic endopeptidase activity, intramembrane cleaving"/>
    <property type="evidence" value="ECO:0007669"/>
    <property type="project" value="InterPro"/>
</dbReference>
<feature type="transmembrane region" description="Helical" evidence="8">
    <location>
        <begin position="388"/>
        <end position="409"/>
    </location>
</feature>
<dbReference type="GO" id="GO:0034205">
    <property type="term" value="P:amyloid-beta formation"/>
    <property type="evidence" value="ECO:0007669"/>
    <property type="project" value="TreeGrafter"/>
</dbReference>
<evidence type="ECO:0000256" key="6">
    <source>
        <dbReference type="ARBA" id="ARBA00023034"/>
    </source>
</evidence>
<keyword evidence="6 8" id="KW-0333">Golgi apparatus</keyword>
<dbReference type="EMBL" id="JABSTR010000002">
    <property type="protein sequence ID" value="KAH9364120.1"/>
    <property type="molecule type" value="Genomic_DNA"/>
</dbReference>
<feature type="transmembrane region" description="Helical" evidence="8">
    <location>
        <begin position="80"/>
        <end position="100"/>
    </location>
</feature>
<dbReference type="GO" id="GO:0005789">
    <property type="term" value="C:endoplasmic reticulum membrane"/>
    <property type="evidence" value="ECO:0007669"/>
    <property type="project" value="UniProtKB-SubCell"/>
</dbReference>
<keyword evidence="5 8" id="KW-1133">Transmembrane helix</keyword>
<keyword evidence="8" id="KW-0645">Protease</keyword>
<feature type="region of interest" description="Disordered" evidence="9">
    <location>
        <begin position="246"/>
        <end position="363"/>
    </location>
</feature>
<evidence type="ECO:0000256" key="5">
    <source>
        <dbReference type="ARBA" id="ARBA00022989"/>
    </source>
</evidence>
<evidence type="ECO:0000256" key="8">
    <source>
        <dbReference type="RuleBase" id="RU361148"/>
    </source>
</evidence>
<feature type="transmembrane region" description="Helical" evidence="8">
    <location>
        <begin position="20"/>
        <end position="42"/>
    </location>
</feature>
<evidence type="ECO:0000256" key="4">
    <source>
        <dbReference type="ARBA" id="ARBA00022976"/>
    </source>
</evidence>
<feature type="transmembrane region" description="Helical" evidence="8">
    <location>
        <begin position="415"/>
        <end position="432"/>
    </location>
</feature>
<dbReference type="OrthoDB" id="6418340at2759"/>
<dbReference type="GO" id="GO:0000139">
    <property type="term" value="C:Golgi membrane"/>
    <property type="evidence" value="ECO:0007669"/>
    <property type="project" value="UniProtKB-SubCell"/>
</dbReference>
<feature type="compositionally biased region" description="Polar residues" evidence="9">
    <location>
        <begin position="274"/>
        <end position="292"/>
    </location>
</feature>
<comment type="caution">
    <text evidence="10">The sequence shown here is derived from an EMBL/GenBank/DDBJ whole genome shotgun (WGS) entry which is preliminary data.</text>
</comment>
<dbReference type="PANTHER" id="PTHR10202:SF13">
    <property type="entry name" value="PRESENILIN HOMOLOG"/>
    <property type="match status" value="1"/>
</dbReference>
<evidence type="ECO:0000313" key="10">
    <source>
        <dbReference type="EMBL" id="KAH9364120.1"/>
    </source>
</evidence>
<dbReference type="InterPro" id="IPR001108">
    <property type="entry name" value="Peptidase_A22A"/>
</dbReference>
<dbReference type="GO" id="GO:0016485">
    <property type="term" value="P:protein processing"/>
    <property type="evidence" value="ECO:0007669"/>
    <property type="project" value="InterPro"/>
</dbReference>
<dbReference type="InterPro" id="IPR042524">
    <property type="entry name" value="Presenilin_C"/>
</dbReference>
<feature type="compositionally biased region" description="Basic residues" evidence="9">
    <location>
        <begin position="293"/>
        <end position="304"/>
    </location>
</feature>
<dbReference type="AlphaFoldDB" id="A0A9J6FNV7"/>
<evidence type="ECO:0000256" key="1">
    <source>
        <dbReference type="ARBA" id="ARBA00008604"/>
    </source>
</evidence>
<protein>
    <recommendedName>
        <fullName evidence="8">Presenilin</fullName>
        <ecNumber evidence="8">3.4.23.-</ecNumber>
    </recommendedName>
</protein>
<evidence type="ECO:0000256" key="9">
    <source>
        <dbReference type="SAM" id="MobiDB-lite"/>
    </source>
</evidence>
<dbReference type="Pfam" id="PF01080">
    <property type="entry name" value="Presenilin"/>
    <property type="match status" value="1"/>
</dbReference>
<dbReference type="InterPro" id="IPR006639">
    <property type="entry name" value="Preselin/SPP"/>
</dbReference>
<dbReference type="PANTHER" id="PTHR10202">
    <property type="entry name" value="PRESENILIN"/>
    <property type="match status" value="1"/>
</dbReference>
<evidence type="ECO:0000256" key="3">
    <source>
        <dbReference type="ARBA" id="ARBA00022824"/>
    </source>
</evidence>
<dbReference type="OMA" id="WIFLASC"/>
<comment type="domain">
    <text evidence="8">The PAL motif is required for normal active site conformation.</text>
</comment>
<keyword evidence="8" id="KW-0378">Hydrolase</keyword>
<reference evidence="10 11" key="1">
    <citation type="journal article" date="2020" name="Cell">
        <title>Large-Scale Comparative Analyses of Tick Genomes Elucidate Their Genetic Diversity and Vector Capacities.</title>
        <authorList>
            <consortium name="Tick Genome and Microbiome Consortium (TIGMIC)"/>
            <person name="Jia N."/>
            <person name="Wang J."/>
            <person name="Shi W."/>
            <person name="Du L."/>
            <person name="Sun Y."/>
            <person name="Zhan W."/>
            <person name="Jiang J.F."/>
            <person name="Wang Q."/>
            <person name="Zhang B."/>
            <person name="Ji P."/>
            <person name="Bell-Sakyi L."/>
            <person name="Cui X.M."/>
            <person name="Yuan T.T."/>
            <person name="Jiang B.G."/>
            <person name="Yang W.F."/>
            <person name="Lam T.T."/>
            <person name="Chang Q.C."/>
            <person name="Ding S.J."/>
            <person name="Wang X.J."/>
            <person name="Zhu J.G."/>
            <person name="Ruan X.D."/>
            <person name="Zhao L."/>
            <person name="Wei J.T."/>
            <person name="Ye R.Z."/>
            <person name="Que T.C."/>
            <person name="Du C.H."/>
            <person name="Zhou Y.H."/>
            <person name="Cheng J.X."/>
            <person name="Dai P.F."/>
            <person name="Guo W.B."/>
            <person name="Han X.H."/>
            <person name="Huang E.J."/>
            <person name="Li L.F."/>
            <person name="Wei W."/>
            <person name="Gao Y.C."/>
            <person name="Liu J.Z."/>
            <person name="Shao H.Z."/>
            <person name="Wang X."/>
            <person name="Wang C.C."/>
            <person name="Yang T.C."/>
            <person name="Huo Q.B."/>
            <person name="Li W."/>
            <person name="Chen H.Y."/>
            <person name="Chen S.E."/>
            <person name="Zhou L.G."/>
            <person name="Ni X.B."/>
            <person name="Tian J.H."/>
            <person name="Sheng Y."/>
            <person name="Liu T."/>
            <person name="Pan Y.S."/>
            <person name="Xia L.Y."/>
            <person name="Li J."/>
            <person name="Zhao F."/>
            <person name="Cao W.C."/>
        </authorList>
    </citation>
    <scope>NUCLEOTIDE SEQUENCE [LARGE SCALE GENOMIC DNA]</scope>
    <source>
        <strain evidence="10">HaeL-2018</strain>
    </source>
</reference>
<feature type="transmembrane region" description="Helical" evidence="8">
    <location>
        <begin position="137"/>
        <end position="158"/>
    </location>
</feature>
<proteinExistence type="inferred from homology"/>
<feature type="transmembrane region" description="Helical" evidence="8">
    <location>
        <begin position="164"/>
        <end position="182"/>
    </location>
</feature>
<dbReference type="PRINTS" id="PR01072">
    <property type="entry name" value="PRESENILIN"/>
</dbReference>
<comment type="subunit">
    <text evidence="8">Homodimer.</text>
</comment>
<dbReference type="Proteomes" id="UP000821853">
    <property type="component" value="Chromosome 10"/>
</dbReference>
<dbReference type="GO" id="GO:0006509">
    <property type="term" value="P:membrane protein ectodomain proteolysis"/>
    <property type="evidence" value="ECO:0007669"/>
    <property type="project" value="TreeGrafter"/>
</dbReference>
<gene>
    <name evidence="10" type="ORF">HPB48_010499</name>
</gene>
<dbReference type="SMART" id="SM00730">
    <property type="entry name" value="PSN"/>
    <property type="match status" value="1"/>
</dbReference>
<keyword evidence="7 8" id="KW-0472">Membrane</keyword>
<dbReference type="Gene3D" id="1.10.472.100">
    <property type="entry name" value="Presenilin"/>
    <property type="match status" value="1"/>
</dbReference>
<feature type="transmembrane region" description="Helical" evidence="8">
    <location>
        <begin position="189"/>
        <end position="208"/>
    </location>
</feature>
<keyword evidence="11" id="KW-1185">Reference proteome</keyword>
<dbReference type="GO" id="GO:0007219">
    <property type="term" value="P:Notch signaling pathway"/>
    <property type="evidence" value="ECO:0007669"/>
    <property type="project" value="UniProtKB-KW"/>
</dbReference>